<feature type="domain" description="EF-hand" evidence="1">
    <location>
        <begin position="183"/>
        <end position="210"/>
    </location>
</feature>
<evidence type="ECO:0000313" key="2">
    <source>
        <dbReference type="EMBL" id="MFC5748641.1"/>
    </source>
</evidence>
<reference evidence="3" key="1">
    <citation type="journal article" date="2019" name="Int. J. Syst. Evol. Microbiol.">
        <title>The Global Catalogue of Microorganisms (GCM) 10K type strain sequencing project: providing services to taxonomists for standard genome sequencing and annotation.</title>
        <authorList>
            <consortium name="The Broad Institute Genomics Platform"/>
            <consortium name="The Broad Institute Genome Sequencing Center for Infectious Disease"/>
            <person name="Wu L."/>
            <person name="Ma J."/>
        </authorList>
    </citation>
    <scope>NUCLEOTIDE SEQUENCE [LARGE SCALE GENOMIC DNA]</scope>
    <source>
        <strain evidence="3">KCTC 42087</strain>
    </source>
</reference>
<organism evidence="2 3">
    <name type="scientific">Actinomadura rugatobispora</name>
    <dbReference type="NCBI Taxonomy" id="1994"/>
    <lineage>
        <taxon>Bacteria</taxon>
        <taxon>Bacillati</taxon>
        <taxon>Actinomycetota</taxon>
        <taxon>Actinomycetes</taxon>
        <taxon>Streptosporangiales</taxon>
        <taxon>Thermomonosporaceae</taxon>
        <taxon>Actinomadura</taxon>
    </lineage>
</organism>
<comment type="caution">
    <text evidence="2">The sequence shown here is derived from an EMBL/GenBank/DDBJ whole genome shotgun (WGS) entry which is preliminary data.</text>
</comment>
<gene>
    <name evidence="2" type="ORF">ACFPZN_23750</name>
</gene>
<accession>A0ABW1A2D9</accession>
<dbReference type="InterPro" id="IPR002048">
    <property type="entry name" value="EF_hand_dom"/>
</dbReference>
<sequence>MSFELVIWHEPGQITADRAARTVAPDARTGIPPHPAVAAFVQEFAKAFPDTDLDDGGPRYAVVRTAPEQADEISTQVYALARAHGLVCYDPGRGLVHNLEPRTAHPETRLHTGDGMVVADPDRGLVQDVLGRLSPAENPFAVLVLFGRHFIQVSPETRPGGGTGYELEYKDSPRNLLYRTHVDDLAEVRRAFDEYARDERGFLERLEWAT</sequence>
<proteinExistence type="predicted"/>
<name>A0ABW1A2D9_9ACTN</name>
<dbReference type="PROSITE" id="PS50222">
    <property type="entry name" value="EF_HAND_2"/>
    <property type="match status" value="1"/>
</dbReference>
<evidence type="ECO:0000313" key="3">
    <source>
        <dbReference type="Proteomes" id="UP001596074"/>
    </source>
</evidence>
<keyword evidence="3" id="KW-1185">Reference proteome</keyword>
<dbReference type="RefSeq" id="WP_378284319.1">
    <property type="nucleotide sequence ID" value="NZ_JBHSON010000034.1"/>
</dbReference>
<dbReference type="EMBL" id="JBHSON010000034">
    <property type="protein sequence ID" value="MFC5748641.1"/>
    <property type="molecule type" value="Genomic_DNA"/>
</dbReference>
<evidence type="ECO:0000259" key="1">
    <source>
        <dbReference type="PROSITE" id="PS50222"/>
    </source>
</evidence>
<protein>
    <recommendedName>
        <fullName evidence="1">EF-hand domain-containing protein</fullName>
    </recommendedName>
</protein>
<dbReference type="Proteomes" id="UP001596074">
    <property type="component" value="Unassembled WGS sequence"/>
</dbReference>